<evidence type="ECO:0000313" key="1">
    <source>
        <dbReference type="EMBL" id="UPM53351.1"/>
    </source>
</evidence>
<sequence length="109" mass="11937">MYKPLLLSSDVRGETIGNRISFNLIKAAAGDTNKDNVIDILDALNIQTYWGTNKVGCDLNFDGVVNKKDMDYVVKNFGLQNSSIPNPPKAKTSYKGVTLDDVLTQLGLN</sequence>
<dbReference type="InterPro" id="IPR002105">
    <property type="entry name" value="Dockerin_1_rpt"/>
</dbReference>
<evidence type="ECO:0000313" key="2">
    <source>
        <dbReference type="Proteomes" id="UP000830639"/>
    </source>
</evidence>
<dbReference type="InterPro" id="IPR036439">
    <property type="entry name" value="Dockerin_dom_sf"/>
</dbReference>
<gene>
    <name evidence="1" type="ORF">MY490_16285</name>
</gene>
<proteinExistence type="predicted"/>
<protein>
    <submittedName>
        <fullName evidence="1">Dockerin type I domain-containing protein</fullName>
    </submittedName>
</protein>
<dbReference type="SUPFAM" id="SSF63446">
    <property type="entry name" value="Type I dockerin domain"/>
    <property type="match status" value="1"/>
</dbReference>
<dbReference type="Pfam" id="PF00404">
    <property type="entry name" value="Dockerin_1"/>
    <property type="match status" value="1"/>
</dbReference>
<dbReference type="Proteomes" id="UP000830639">
    <property type="component" value="Chromosome"/>
</dbReference>
<dbReference type="EMBL" id="CP096034">
    <property type="protein sequence ID" value="UPM53351.1"/>
    <property type="molecule type" value="Genomic_DNA"/>
</dbReference>
<dbReference type="Gene3D" id="2.60.40.4130">
    <property type="match status" value="1"/>
</dbReference>
<keyword evidence="2" id="KW-1185">Reference proteome</keyword>
<accession>A0ABY4JHQ3</accession>
<dbReference type="RefSeq" id="WP_248266622.1">
    <property type="nucleotide sequence ID" value="NZ_CP096034.1"/>
</dbReference>
<name>A0ABY4JHQ3_9BACI</name>
<organism evidence="1 2">
    <name type="scientific">Gottfriedia acidiceleris</name>
    <dbReference type="NCBI Taxonomy" id="371036"/>
    <lineage>
        <taxon>Bacteria</taxon>
        <taxon>Bacillati</taxon>
        <taxon>Bacillota</taxon>
        <taxon>Bacilli</taxon>
        <taxon>Bacillales</taxon>
        <taxon>Bacillaceae</taxon>
        <taxon>Gottfriedia</taxon>
    </lineage>
</organism>
<reference evidence="1 2" key="1">
    <citation type="submission" date="2022-04" db="EMBL/GenBank/DDBJ databases">
        <title>Mechanism of arsenic methylation and mitigation arsenic toxicity by Bacillus sp. LH14 from an Arsenic-Contaminated Paddy Soil.</title>
        <authorList>
            <person name="Wang D."/>
        </authorList>
    </citation>
    <scope>NUCLEOTIDE SEQUENCE [LARGE SCALE GENOMIC DNA]</scope>
    <source>
        <strain evidence="1 2">LH14</strain>
    </source>
</reference>